<reference evidence="1" key="1">
    <citation type="journal article" date="2014" name="Int. J. Syst. Evol. Microbiol.">
        <title>Complete genome sequence of Corynebacterium casei LMG S-19264T (=DSM 44701T), isolated from a smear-ripened cheese.</title>
        <authorList>
            <consortium name="US DOE Joint Genome Institute (JGI-PGF)"/>
            <person name="Walter F."/>
            <person name="Albersmeier A."/>
            <person name="Kalinowski J."/>
            <person name="Ruckert C."/>
        </authorList>
    </citation>
    <scope>NUCLEOTIDE SEQUENCE</scope>
    <source>
        <strain evidence="1">CGMCC 1.12997</strain>
    </source>
</reference>
<protein>
    <submittedName>
        <fullName evidence="1">Uncharacterized protein</fullName>
    </submittedName>
</protein>
<evidence type="ECO:0000313" key="1">
    <source>
        <dbReference type="EMBL" id="GGG76235.1"/>
    </source>
</evidence>
<dbReference type="Proteomes" id="UP000647241">
    <property type="component" value="Unassembled WGS sequence"/>
</dbReference>
<evidence type="ECO:0000313" key="2">
    <source>
        <dbReference type="Proteomes" id="UP000647241"/>
    </source>
</evidence>
<dbReference type="AlphaFoldDB" id="A0A917HEG2"/>
<gene>
    <name evidence="1" type="ORF">GCM10011585_18920</name>
</gene>
<dbReference type="EMBL" id="BMGT01000002">
    <property type="protein sequence ID" value="GGG76235.1"/>
    <property type="molecule type" value="Genomic_DNA"/>
</dbReference>
<organism evidence="1 2">
    <name type="scientific">Edaphobacter dinghuensis</name>
    <dbReference type="NCBI Taxonomy" id="1560005"/>
    <lineage>
        <taxon>Bacteria</taxon>
        <taxon>Pseudomonadati</taxon>
        <taxon>Acidobacteriota</taxon>
        <taxon>Terriglobia</taxon>
        <taxon>Terriglobales</taxon>
        <taxon>Acidobacteriaceae</taxon>
        <taxon>Edaphobacter</taxon>
    </lineage>
</organism>
<comment type="caution">
    <text evidence="1">The sequence shown here is derived from an EMBL/GenBank/DDBJ whole genome shotgun (WGS) entry which is preliminary data.</text>
</comment>
<accession>A0A917HEG2</accession>
<reference evidence="1" key="2">
    <citation type="submission" date="2020-09" db="EMBL/GenBank/DDBJ databases">
        <authorList>
            <person name="Sun Q."/>
            <person name="Zhou Y."/>
        </authorList>
    </citation>
    <scope>NUCLEOTIDE SEQUENCE</scope>
    <source>
        <strain evidence="1">CGMCC 1.12997</strain>
    </source>
</reference>
<name>A0A917HEG2_9BACT</name>
<proteinExistence type="predicted"/>
<sequence>MFQQTYATPLNDLSTFVHTLLDSFEANKGVVCIEQLVFNPRELIWYLKGLGIVTDESRLEHSTLEAEDTAEVVNILECLLGQWIDFAFFPSSKEFVSYADHDEYTTVFTPTVEILNLLRSKMQAQSFKEIENWTWSRPRSQSNTKGTDTDV</sequence>
<keyword evidence="2" id="KW-1185">Reference proteome</keyword>